<reference evidence="4 5" key="1">
    <citation type="submission" date="2019-08" db="EMBL/GenBank/DDBJ databases">
        <title>Draft genome sequences of two oriental melons (Cucumis melo L. var makuwa).</title>
        <authorList>
            <person name="Kwon S.-Y."/>
        </authorList>
    </citation>
    <scope>NUCLEOTIDE SEQUENCE [LARGE SCALE GENOMIC DNA]</scope>
    <source>
        <strain evidence="5">cv. Chang Bougi</strain>
        <strain evidence="4">cv. SW 3</strain>
        <tissue evidence="2">Leaf</tissue>
    </source>
</reference>
<protein>
    <recommendedName>
        <fullName evidence="1">Retrovirus-related Pol polyprotein from transposon TNT 1-94-like beta-barrel domain-containing protein</fullName>
    </recommendedName>
</protein>
<organism evidence="2 4">
    <name type="scientific">Cucumis melo var. makuwa</name>
    <name type="common">Oriental melon</name>
    <dbReference type="NCBI Taxonomy" id="1194695"/>
    <lineage>
        <taxon>Eukaryota</taxon>
        <taxon>Viridiplantae</taxon>
        <taxon>Streptophyta</taxon>
        <taxon>Embryophyta</taxon>
        <taxon>Tracheophyta</taxon>
        <taxon>Spermatophyta</taxon>
        <taxon>Magnoliopsida</taxon>
        <taxon>eudicotyledons</taxon>
        <taxon>Gunneridae</taxon>
        <taxon>Pentapetalae</taxon>
        <taxon>rosids</taxon>
        <taxon>fabids</taxon>
        <taxon>Cucurbitales</taxon>
        <taxon>Cucurbitaceae</taxon>
        <taxon>Benincaseae</taxon>
        <taxon>Cucumis</taxon>
    </lineage>
</organism>
<evidence type="ECO:0000313" key="4">
    <source>
        <dbReference type="Proteomes" id="UP000321393"/>
    </source>
</evidence>
<proteinExistence type="predicted"/>
<gene>
    <name evidence="3" type="ORF">E5676_scaffold257G00760</name>
    <name evidence="2" type="ORF">E6C27_scaffold280G00210</name>
</gene>
<dbReference type="Proteomes" id="UP000321947">
    <property type="component" value="Unassembled WGS sequence"/>
</dbReference>
<dbReference type="Pfam" id="PF22936">
    <property type="entry name" value="Pol_BBD"/>
    <property type="match status" value="1"/>
</dbReference>
<evidence type="ECO:0000313" key="5">
    <source>
        <dbReference type="Proteomes" id="UP000321947"/>
    </source>
</evidence>
<name>A0A5A7UMV8_CUCMM</name>
<comment type="caution">
    <text evidence="2">The sequence shown here is derived from an EMBL/GenBank/DDBJ whole genome shotgun (WGS) entry which is preliminary data.</text>
</comment>
<dbReference type="AlphaFoldDB" id="A0A5A7UMV8"/>
<dbReference type="PANTHER" id="PTHR47592">
    <property type="entry name" value="PBF68 PROTEIN"/>
    <property type="match status" value="1"/>
</dbReference>
<dbReference type="EMBL" id="SSTE01007195">
    <property type="protein sequence ID" value="KAA0057192.1"/>
    <property type="molecule type" value="Genomic_DNA"/>
</dbReference>
<dbReference type="Proteomes" id="UP000321393">
    <property type="component" value="Unassembled WGS sequence"/>
</dbReference>
<dbReference type="InterPro" id="IPR054722">
    <property type="entry name" value="PolX-like_BBD"/>
</dbReference>
<feature type="domain" description="Retrovirus-related Pol polyprotein from transposon TNT 1-94-like beta-barrel" evidence="1">
    <location>
        <begin position="267"/>
        <end position="309"/>
    </location>
</feature>
<accession>A0A5A7UMV8</accession>
<evidence type="ECO:0000259" key="1">
    <source>
        <dbReference type="Pfam" id="PF22936"/>
    </source>
</evidence>
<dbReference type="EMBL" id="SSTD01007479">
    <property type="protein sequence ID" value="TYK18769.1"/>
    <property type="molecule type" value="Genomic_DNA"/>
</dbReference>
<evidence type="ECO:0000313" key="2">
    <source>
        <dbReference type="EMBL" id="KAA0057192.1"/>
    </source>
</evidence>
<dbReference type="PANTHER" id="PTHR47592:SF27">
    <property type="entry name" value="OS08G0421700 PROTEIN"/>
    <property type="match status" value="1"/>
</dbReference>
<sequence>MSLLLCLYRTSWLFCPGDDRLLVPDSSSAISSNWRQSVCTVQSRAAKRLKESVFLGYFVPVGYFVLGTTGRQSVCTIQSRAAKRLKESVFRDSVLLNLNVLCIERPKCNNNFKIFLFSTVMTVQFQSDLMSFDLNRPFHFEGAHFKSTMTTAKEVWAALINFKLLLLLKDFKNTLRHKTKELLLKSLITRLRIEEEARKHDKKEEVNAIPRKKPTVVLKLNLKPKENKMKRGSNKQNNPQFRSTANLIEDELVAMISKVNVIGAFEGDYHTTKVIGIGEVELKFTSGKTLVLKEVLHTPEIQKNLVFGYLLNKA</sequence>
<evidence type="ECO:0000313" key="3">
    <source>
        <dbReference type="EMBL" id="TYK18769.1"/>
    </source>
</evidence>